<dbReference type="GO" id="GO:0004674">
    <property type="term" value="F:protein serine/threonine kinase activity"/>
    <property type="evidence" value="ECO:0007669"/>
    <property type="project" value="TreeGrafter"/>
</dbReference>
<dbReference type="EMBL" id="KB469310">
    <property type="protein sequence ID" value="EPQ51680.1"/>
    <property type="molecule type" value="Genomic_DNA"/>
</dbReference>
<keyword evidence="2" id="KW-0418">Kinase</keyword>
<accession>S7RBQ4</accession>
<dbReference type="SUPFAM" id="SSF56112">
    <property type="entry name" value="Protein kinase-like (PK-like)"/>
    <property type="match status" value="1"/>
</dbReference>
<organism evidence="2 3">
    <name type="scientific">Gloeophyllum trabeum (strain ATCC 11539 / FP-39264 / Madison 617)</name>
    <name type="common">Brown rot fungus</name>
    <dbReference type="NCBI Taxonomy" id="670483"/>
    <lineage>
        <taxon>Eukaryota</taxon>
        <taxon>Fungi</taxon>
        <taxon>Dikarya</taxon>
        <taxon>Basidiomycota</taxon>
        <taxon>Agaricomycotina</taxon>
        <taxon>Agaricomycetes</taxon>
        <taxon>Gloeophyllales</taxon>
        <taxon>Gloeophyllaceae</taxon>
        <taxon>Gloeophyllum</taxon>
    </lineage>
</organism>
<dbReference type="Pfam" id="PF07714">
    <property type="entry name" value="PK_Tyr_Ser-Thr"/>
    <property type="match status" value="1"/>
</dbReference>
<dbReference type="InterPro" id="IPR001245">
    <property type="entry name" value="Ser-Thr/Tyr_kinase_cat_dom"/>
</dbReference>
<dbReference type="InterPro" id="IPR000719">
    <property type="entry name" value="Prot_kinase_dom"/>
</dbReference>
<feature type="domain" description="Protein kinase" evidence="1">
    <location>
        <begin position="1"/>
        <end position="303"/>
    </location>
</feature>
<dbReference type="STRING" id="670483.S7RBQ4"/>
<dbReference type="InterPro" id="IPR011009">
    <property type="entry name" value="Kinase-like_dom_sf"/>
</dbReference>
<keyword evidence="3" id="KW-1185">Reference proteome</keyword>
<reference evidence="2 3" key="1">
    <citation type="journal article" date="2012" name="Science">
        <title>The Paleozoic origin of enzymatic lignin decomposition reconstructed from 31 fungal genomes.</title>
        <authorList>
            <person name="Floudas D."/>
            <person name="Binder M."/>
            <person name="Riley R."/>
            <person name="Barry K."/>
            <person name="Blanchette R.A."/>
            <person name="Henrissat B."/>
            <person name="Martinez A.T."/>
            <person name="Otillar R."/>
            <person name="Spatafora J.W."/>
            <person name="Yadav J.S."/>
            <person name="Aerts A."/>
            <person name="Benoit I."/>
            <person name="Boyd A."/>
            <person name="Carlson A."/>
            <person name="Copeland A."/>
            <person name="Coutinho P.M."/>
            <person name="de Vries R.P."/>
            <person name="Ferreira P."/>
            <person name="Findley K."/>
            <person name="Foster B."/>
            <person name="Gaskell J."/>
            <person name="Glotzer D."/>
            <person name="Gorecki P."/>
            <person name="Heitman J."/>
            <person name="Hesse C."/>
            <person name="Hori C."/>
            <person name="Igarashi K."/>
            <person name="Jurgens J.A."/>
            <person name="Kallen N."/>
            <person name="Kersten P."/>
            <person name="Kohler A."/>
            <person name="Kuees U."/>
            <person name="Kumar T.K.A."/>
            <person name="Kuo A."/>
            <person name="LaButti K."/>
            <person name="Larrondo L.F."/>
            <person name="Lindquist E."/>
            <person name="Ling A."/>
            <person name="Lombard V."/>
            <person name="Lucas S."/>
            <person name="Lundell T."/>
            <person name="Martin R."/>
            <person name="McLaughlin D.J."/>
            <person name="Morgenstern I."/>
            <person name="Morin E."/>
            <person name="Murat C."/>
            <person name="Nagy L.G."/>
            <person name="Nolan M."/>
            <person name="Ohm R.A."/>
            <person name="Patyshakuliyeva A."/>
            <person name="Rokas A."/>
            <person name="Ruiz-Duenas F.J."/>
            <person name="Sabat G."/>
            <person name="Salamov A."/>
            <person name="Samejima M."/>
            <person name="Schmutz J."/>
            <person name="Slot J.C."/>
            <person name="St John F."/>
            <person name="Stenlid J."/>
            <person name="Sun H."/>
            <person name="Sun S."/>
            <person name="Syed K."/>
            <person name="Tsang A."/>
            <person name="Wiebenga A."/>
            <person name="Young D."/>
            <person name="Pisabarro A."/>
            <person name="Eastwood D.C."/>
            <person name="Martin F."/>
            <person name="Cullen D."/>
            <person name="Grigoriev I.V."/>
            <person name="Hibbett D.S."/>
        </authorList>
    </citation>
    <scope>NUCLEOTIDE SEQUENCE [LARGE SCALE GENOMIC DNA]</scope>
    <source>
        <strain evidence="2 3">ATCC 11539</strain>
    </source>
</reference>
<dbReference type="GeneID" id="19300931"/>
<dbReference type="OMA" id="RSECASR"/>
<dbReference type="OrthoDB" id="538607at2759"/>
<dbReference type="eggNOG" id="KOG0192">
    <property type="taxonomic scope" value="Eukaryota"/>
</dbReference>
<protein>
    <submittedName>
        <fullName evidence="2">Kinase-like protein</fullName>
    </submittedName>
</protein>
<dbReference type="InterPro" id="IPR051681">
    <property type="entry name" value="Ser/Thr_Kinases-Pseudokinases"/>
</dbReference>
<gene>
    <name evidence="2" type="ORF">GLOTRDRAFT_123197</name>
</gene>
<keyword evidence="2" id="KW-0808">Transferase</keyword>
<dbReference type="PROSITE" id="PS50011">
    <property type="entry name" value="PROTEIN_KINASE_DOM"/>
    <property type="match status" value="1"/>
</dbReference>
<dbReference type="AlphaFoldDB" id="S7RBQ4"/>
<proteinExistence type="predicted"/>
<sequence length="318" mass="37169">MAPKVHFLREKQEQRKPRTQWTMCVAYLQEDGSEIVYDRIPSFTKVETDSHIGFHQNHRVVIRNWRLCRDDYRSPDTIKLLMREVNEWKQFRHRHIVKFVGLADTLAYIPSIVYPYYKNGNILQYLEKNPRADVLRLLHGVASALAYMHTREVPAIHGSVKSTNVLIDDTGEALLNDYGMTRVPDFAIHFARPTNLVFQEARWLAPEFFNYELVQNDRMGSTPETDTYSFGMLCLEVYTGQKPFAERRFHADDMLDVGRGAHPLRPNPDKYPLVTDDIWDIMQACWQLKPENRVKMPVVKELFALQRIMQAIETPSGK</sequence>
<name>S7RBQ4_GLOTA</name>
<dbReference type="Proteomes" id="UP000030669">
    <property type="component" value="Unassembled WGS sequence"/>
</dbReference>
<evidence type="ECO:0000313" key="3">
    <source>
        <dbReference type="Proteomes" id="UP000030669"/>
    </source>
</evidence>
<dbReference type="GO" id="GO:0005524">
    <property type="term" value="F:ATP binding"/>
    <property type="evidence" value="ECO:0007669"/>
    <property type="project" value="InterPro"/>
</dbReference>
<dbReference type="Gene3D" id="1.10.510.10">
    <property type="entry name" value="Transferase(Phosphotransferase) domain 1"/>
    <property type="match status" value="1"/>
</dbReference>
<dbReference type="HOGENOM" id="CLU_000288_7_18_1"/>
<evidence type="ECO:0000259" key="1">
    <source>
        <dbReference type="PROSITE" id="PS50011"/>
    </source>
</evidence>
<dbReference type="KEGG" id="gtr:GLOTRDRAFT_123197"/>
<dbReference type="RefSeq" id="XP_007870117.1">
    <property type="nucleotide sequence ID" value="XM_007871926.1"/>
</dbReference>
<dbReference type="PANTHER" id="PTHR44329">
    <property type="entry name" value="SERINE/THREONINE-PROTEIN KINASE TNNI3K-RELATED"/>
    <property type="match status" value="1"/>
</dbReference>
<evidence type="ECO:0000313" key="2">
    <source>
        <dbReference type="EMBL" id="EPQ51680.1"/>
    </source>
</evidence>